<evidence type="ECO:0000256" key="1">
    <source>
        <dbReference type="SAM" id="MobiDB-lite"/>
    </source>
</evidence>
<evidence type="ECO:0000313" key="3">
    <source>
        <dbReference type="Proteomes" id="UP000317977"/>
    </source>
</evidence>
<feature type="compositionally biased region" description="Low complexity" evidence="1">
    <location>
        <begin position="232"/>
        <end position="243"/>
    </location>
</feature>
<feature type="region of interest" description="Disordered" evidence="1">
    <location>
        <begin position="218"/>
        <end position="246"/>
    </location>
</feature>
<accession>A0A5C6F7N3</accession>
<dbReference type="RefSeq" id="WP_146532186.1">
    <property type="nucleotide sequence ID" value="NZ_SJPX01000001.1"/>
</dbReference>
<proteinExistence type="predicted"/>
<name>A0A5C6F7N3_9BACT</name>
<keyword evidence="3" id="KW-1185">Reference proteome</keyword>
<evidence type="ECO:0000313" key="2">
    <source>
        <dbReference type="EMBL" id="TWU57255.1"/>
    </source>
</evidence>
<sequence>MSAHQSQFQSLSVRTLACCLIAGLTLGCQKTEPITTYRVSKTVPSQLLAEQDRMLAAMVPSGDQVWFFKVTGPESAVTSIEKPFRSFVENIKFDDGSPVISELPDGWKKGGDKPMRFASIDVDTPGKQLDISVSQLGRLDDYDAMVTMNVNRWRKQLSLDESTEKWAEGDEINVASADGKSVWVDITGKGGGGAPMTPPFAGGNAPFAAGSAPFAAGSAPFAGGETPPAMTAPQEPAADAAPIEPDERIQFDRPEGWRDGRMSSMRMAAFNVGPEDAAAEITVIPAGGDLRGNVARWLGQVRDGNAPDDVVDQILADATQVNIDGRPGQRYLLTSDDSAGQAIDATIVPLDGGMSLFIKMTGPAKTVTSESEAITAFLESMKLNL</sequence>
<dbReference type="Proteomes" id="UP000317977">
    <property type="component" value="Unassembled WGS sequence"/>
</dbReference>
<organism evidence="2 3">
    <name type="scientific">Rubripirellula reticaptiva</name>
    <dbReference type="NCBI Taxonomy" id="2528013"/>
    <lineage>
        <taxon>Bacteria</taxon>
        <taxon>Pseudomonadati</taxon>
        <taxon>Planctomycetota</taxon>
        <taxon>Planctomycetia</taxon>
        <taxon>Pirellulales</taxon>
        <taxon>Pirellulaceae</taxon>
        <taxon>Rubripirellula</taxon>
    </lineage>
</organism>
<dbReference type="AlphaFoldDB" id="A0A5C6F7N3"/>
<protein>
    <submittedName>
        <fullName evidence="2">Uncharacterized protein</fullName>
    </submittedName>
</protein>
<gene>
    <name evidence="2" type="ORF">Poly59_01620</name>
</gene>
<reference evidence="2 3" key="1">
    <citation type="submission" date="2019-02" db="EMBL/GenBank/DDBJ databases">
        <title>Deep-cultivation of Planctomycetes and their phenomic and genomic characterization uncovers novel biology.</title>
        <authorList>
            <person name="Wiegand S."/>
            <person name="Jogler M."/>
            <person name="Boedeker C."/>
            <person name="Pinto D."/>
            <person name="Vollmers J."/>
            <person name="Rivas-Marin E."/>
            <person name="Kohn T."/>
            <person name="Peeters S.H."/>
            <person name="Heuer A."/>
            <person name="Rast P."/>
            <person name="Oberbeckmann S."/>
            <person name="Bunk B."/>
            <person name="Jeske O."/>
            <person name="Meyerdierks A."/>
            <person name="Storesund J.E."/>
            <person name="Kallscheuer N."/>
            <person name="Luecker S."/>
            <person name="Lage O.M."/>
            <person name="Pohl T."/>
            <person name="Merkel B.J."/>
            <person name="Hornburger P."/>
            <person name="Mueller R.-W."/>
            <person name="Bruemmer F."/>
            <person name="Labrenz M."/>
            <person name="Spormann A.M."/>
            <person name="Op Den Camp H."/>
            <person name="Overmann J."/>
            <person name="Amann R."/>
            <person name="Jetten M.S.M."/>
            <person name="Mascher T."/>
            <person name="Medema M.H."/>
            <person name="Devos D.P."/>
            <person name="Kaster A.-K."/>
            <person name="Ovreas L."/>
            <person name="Rohde M."/>
            <person name="Galperin M.Y."/>
            <person name="Jogler C."/>
        </authorList>
    </citation>
    <scope>NUCLEOTIDE SEQUENCE [LARGE SCALE GENOMIC DNA]</scope>
    <source>
        <strain evidence="2 3">Poly59</strain>
    </source>
</reference>
<dbReference type="EMBL" id="SJPX01000001">
    <property type="protein sequence ID" value="TWU57255.1"/>
    <property type="molecule type" value="Genomic_DNA"/>
</dbReference>
<dbReference type="OrthoDB" id="288562at2"/>
<comment type="caution">
    <text evidence="2">The sequence shown here is derived from an EMBL/GenBank/DDBJ whole genome shotgun (WGS) entry which is preliminary data.</text>
</comment>